<dbReference type="EMBL" id="VIWY01000001">
    <property type="protein sequence ID" value="TWG26752.1"/>
    <property type="molecule type" value="Genomic_DNA"/>
</dbReference>
<protein>
    <submittedName>
        <fullName evidence="2">Uncharacterized protein</fullName>
    </submittedName>
</protein>
<proteinExistence type="predicted"/>
<dbReference type="AlphaFoldDB" id="A0A561WSB9"/>
<name>A0A561WSB9_ACTTI</name>
<comment type="caution">
    <text evidence="2">The sequence shown here is derived from an EMBL/GenBank/DDBJ whole genome shotgun (WGS) entry which is preliminary data.</text>
</comment>
<evidence type="ECO:0000313" key="3">
    <source>
        <dbReference type="Proteomes" id="UP000320239"/>
    </source>
</evidence>
<keyword evidence="3" id="KW-1185">Reference proteome</keyword>
<gene>
    <name evidence="2" type="ORF">FHX34_1011750</name>
</gene>
<reference evidence="2 3" key="1">
    <citation type="submission" date="2019-06" db="EMBL/GenBank/DDBJ databases">
        <title>Sequencing the genomes of 1000 actinobacteria strains.</title>
        <authorList>
            <person name="Klenk H.-P."/>
        </authorList>
    </citation>
    <scope>NUCLEOTIDE SEQUENCE [LARGE SCALE GENOMIC DNA]</scope>
    <source>
        <strain evidence="2 3">DSM 43866</strain>
    </source>
</reference>
<evidence type="ECO:0000256" key="1">
    <source>
        <dbReference type="SAM" id="MobiDB-lite"/>
    </source>
</evidence>
<feature type="region of interest" description="Disordered" evidence="1">
    <location>
        <begin position="86"/>
        <end position="111"/>
    </location>
</feature>
<organism evidence="2 3">
    <name type="scientific">Actinoplanes teichomyceticus</name>
    <dbReference type="NCBI Taxonomy" id="1867"/>
    <lineage>
        <taxon>Bacteria</taxon>
        <taxon>Bacillati</taxon>
        <taxon>Actinomycetota</taxon>
        <taxon>Actinomycetes</taxon>
        <taxon>Micromonosporales</taxon>
        <taxon>Micromonosporaceae</taxon>
        <taxon>Actinoplanes</taxon>
    </lineage>
</organism>
<accession>A0A561WSB9</accession>
<evidence type="ECO:0000313" key="2">
    <source>
        <dbReference type="EMBL" id="TWG26752.1"/>
    </source>
</evidence>
<sequence length="111" mass="11336">MKPRQPGPWQPRWTLCRSLARGSKRTALTLTPPAVAAFLTASALAPVAAALVLPPAAAVAAVVAQLGGMGTNYLADVVAEAGRRVRVPDGGRRRAGPRPPPTVRAGRAAAA</sequence>
<dbReference type="Proteomes" id="UP000320239">
    <property type="component" value="Unassembled WGS sequence"/>
</dbReference>